<name>A0A8A3S6U3_9EURY</name>
<gene>
    <name evidence="2" type="ORF">RJ40_07680</name>
</gene>
<proteinExistence type="predicted"/>
<sequence>MRTFSRGHGRTVLSSTSKKQSLKRNEENSPFFLHLVQDNDDILGGMINAHTIPFRVDERENIPLNTI</sequence>
<dbReference type="AlphaFoldDB" id="A0A8A3S6U3"/>
<dbReference type="RefSeq" id="WP_265580279.1">
    <property type="nucleotide sequence ID" value="NZ_CP036172.1"/>
</dbReference>
<feature type="region of interest" description="Disordered" evidence="1">
    <location>
        <begin position="1"/>
        <end position="29"/>
    </location>
</feature>
<reference evidence="2" key="2">
    <citation type="submission" date="2019-02" db="EMBL/GenBank/DDBJ databases">
        <authorList>
            <person name="Chen S.-C."/>
            <person name="Chien H.-H."/>
            <person name="Lai M.-C."/>
        </authorList>
    </citation>
    <scope>NUCLEOTIDE SEQUENCE</scope>
    <source>
        <strain evidence="2">N2F9704</strain>
    </source>
</reference>
<accession>A0A8A3S6U3</accession>
<protein>
    <submittedName>
        <fullName evidence="2">Uncharacterized protein</fullName>
    </submittedName>
</protein>
<evidence type="ECO:0000313" key="3">
    <source>
        <dbReference type="Proteomes" id="UP001042704"/>
    </source>
</evidence>
<dbReference type="KEGG" id="maqe:RJ40_07680"/>
<keyword evidence="3" id="KW-1185">Reference proteome</keyword>
<dbReference type="Proteomes" id="UP001042704">
    <property type="component" value="Chromosome"/>
</dbReference>
<evidence type="ECO:0000256" key="1">
    <source>
        <dbReference type="SAM" id="MobiDB-lite"/>
    </source>
</evidence>
<reference evidence="2" key="1">
    <citation type="journal article" date="2001" name="Int. J. Syst. Evol. Microbiol.">
        <title>Methanofollis aquaemaris sp. nov., a methanogen isolated from an aquaculture fish pond.</title>
        <authorList>
            <person name="Lai M.C."/>
            <person name="Chen S.C."/>
        </authorList>
    </citation>
    <scope>NUCLEOTIDE SEQUENCE</scope>
    <source>
        <strain evidence="2">N2F9704</strain>
    </source>
</reference>
<dbReference type="EMBL" id="CP036172">
    <property type="protein sequence ID" value="QSZ67390.1"/>
    <property type="molecule type" value="Genomic_DNA"/>
</dbReference>
<organism evidence="2 3">
    <name type="scientific">Methanofollis aquaemaris</name>
    <dbReference type="NCBI Taxonomy" id="126734"/>
    <lineage>
        <taxon>Archaea</taxon>
        <taxon>Methanobacteriati</taxon>
        <taxon>Methanobacteriota</taxon>
        <taxon>Stenosarchaea group</taxon>
        <taxon>Methanomicrobia</taxon>
        <taxon>Methanomicrobiales</taxon>
        <taxon>Methanomicrobiaceae</taxon>
        <taxon>Methanofollis</taxon>
    </lineage>
</organism>
<dbReference type="GeneID" id="76424233"/>
<evidence type="ECO:0000313" key="2">
    <source>
        <dbReference type="EMBL" id="QSZ67390.1"/>
    </source>
</evidence>